<gene>
    <name evidence="1" type="ORF">SHERM_14151</name>
</gene>
<evidence type="ECO:0000313" key="1">
    <source>
        <dbReference type="EMBL" id="CAA0813592.1"/>
    </source>
</evidence>
<keyword evidence="2" id="KW-1185">Reference proteome</keyword>
<name>A0A9N7R3T4_STRHE</name>
<accession>A0A9N7R3T4</accession>
<dbReference type="GO" id="GO:0016020">
    <property type="term" value="C:membrane"/>
    <property type="evidence" value="ECO:0007669"/>
    <property type="project" value="TreeGrafter"/>
</dbReference>
<dbReference type="InterPro" id="IPR051156">
    <property type="entry name" value="Mito/Outer_Membr_Metalloprot"/>
</dbReference>
<proteinExistence type="predicted"/>
<dbReference type="GO" id="GO:0051603">
    <property type="term" value="P:proteolysis involved in protein catabolic process"/>
    <property type="evidence" value="ECO:0007669"/>
    <property type="project" value="TreeGrafter"/>
</dbReference>
<dbReference type="EMBL" id="CACSLK010011356">
    <property type="protein sequence ID" value="CAA0813592.1"/>
    <property type="molecule type" value="Genomic_DNA"/>
</dbReference>
<reference evidence="1" key="1">
    <citation type="submission" date="2019-12" db="EMBL/GenBank/DDBJ databases">
        <authorList>
            <person name="Scholes J."/>
        </authorList>
    </citation>
    <scope>NUCLEOTIDE SEQUENCE</scope>
</reference>
<dbReference type="Proteomes" id="UP001153555">
    <property type="component" value="Unassembled WGS sequence"/>
</dbReference>
<evidence type="ECO:0000313" key="2">
    <source>
        <dbReference type="Proteomes" id="UP001153555"/>
    </source>
</evidence>
<dbReference type="OrthoDB" id="7464992at2759"/>
<comment type="caution">
    <text evidence="1">The sequence shown here is derived from an EMBL/GenBank/DDBJ whole genome shotgun (WGS) entry which is preliminary data.</text>
</comment>
<sequence length="216" mass="24634">MSFVLASLERLVSRVINFAFDRWLQNPKSFFTDMDMLSLVGSYKLKHIPISNQLRLVFNYPSVESLSDSSWKDKFVKAEEASLNPNFPQTKRSLHVLAKLVRALVQGLRLQHDARVSVGYADRRKILIGKTEPVVVPGCGENKSRELVDKPRKLWGLGSNTKHLERMVWDLTLNNSGYDNASYCGNGKMVMDDRMVHLAHTDEELATTLAHEVRNY</sequence>
<dbReference type="AlphaFoldDB" id="A0A9N7R3T4"/>
<dbReference type="PANTHER" id="PTHR22726">
    <property type="entry name" value="METALLOENDOPEPTIDASE OMA1"/>
    <property type="match status" value="1"/>
</dbReference>
<dbReference type="PANTHER" id="PTHR22726:SF1">
    <property type="entry name" value="METALLOENDOPEPTIDASE OMA1, MITOCHONDRIAL"/>
    <property type="match status" value="1"/>
</dbReference>
<organism evidence="1 2">
    <name type="scientific">Striga hermonthica</name>
    <name type="common">Purple witchweed</name>
    <name type="synonym">Buchnera hermonthica</name>
    <dbReference type="NCBI Taxonomy" id="68872"/>
    <lineage>
        <taxon>Eukaryota</taxon>
        <taxon>Viridiplantae</taxon>
        <taxon>Streptophyta</taxon>
        <taxon>Embryophyta</taxon>
        <taxon>Tracheophyta</taxon>
        <taxon>Spermatophyta</taxon>
        <taxon>Magnoliopsida</taxon>
        <taxon>eudicotyledons</taxon>
        <taxon>Gunneridae</taxon>
        <taxon>Pentapetalae</taxon>
        <taxon>asterids</taxon>
        <taxon>lamiids</taxon>
        <taxon>Lamiales</taxon>
        <taxon>Orobanchaceae</taxon>
        <taxon>Buchnereae</taxon>
        <taxon>Striga</taxon>
    </lineage>
</organism>
<protein>
    <submittedName>
        <fullName evidence="1">Uncharacterized protein</fullName>
    </submittedName>
</protein>
<dbReference type="GO" id="GO:0004222">
    <property type="term" value="F:metalloendopeptidase activity"/>
    <property type="evidence" value="ECO:0007669"/>
    <property type="project" value="TreeGrafter"/>
</dbReference>